<keyword evidence="4" id="KW-0676">Redox-active center</keyword>
<evidence type="ECO:0000256" key="4">
    <source>
        <dbReference type="ARBA" id="ARBA00023284"/>
    </source>
</evidence>
<dbReference type="GO" id="GO:0030313">
    <property type="term" value="C:cell envelope"/>
    <property type="evidence" value="ECO:0007669"/>
    <property type="project" value="UniProtKB-SubCell"/>
</dbReference>
<dbReference type="GO" id="GO:0016853">
    <property type="term" value="F:isomerase activity"/>
    <property type="evidence" value="ECO:0007669"/>
    <property type="project" value="UniProtKB-KW"/>
</dbReference>
<dbReference type="CDD" id="cd02966">
    <property type="entry name" value="TlpA_like_family"/>
    <property type="match status" value="1"/>
</dbReference>
<evidence type="ECO:0000313" key="7">
    <source>
        <dbReference type="Proteomes" id="UP000545490"/>
    </source>
</evidence>
<proteinExistence type="predicted"/>
<dbReference type="GO" id="GO:0017004">
    <property type="term" value="P:cytochrome complex assembly"/>
    <property type="evidence" value="ECO:0007669"/>
    <property type="project" value="UniProtKB-KW"/>
</dbReference>
<comment type="subcellular location">
    <subcellularLocation>
        <location evidence="1">Cell envelope</location>
    </subcellularLocation>
</comment>
<evidence type="ECO:0000313" key="6">
    <source>
        <dbReference type="EMBL" id="MBB3919669.1"/>
    </source>
</evidence>
<dbReference type="InterPro" id="IPR000866">
    <property type="entry name" value="AhpC/TSA"/>
</dbReference>
<dbReference type="Gene3D" id="3.40.30.10">
    <property type="entry name" value="Glutaredoxin"/>
    <property type="match status" value="1"/>
</dbReference>
<accession>A0A7W6FN57</accession>
<dbReference type="PANTHER" id="PTHR42852:SF6">
    <property type="entry name" value="THIOL:DISULFIDE INTERCHANGE PROTEIN DSBE"/>
    <property type="match status" value="1"/>
</dbReference>
<dbReference type="GeneID" id="66149409"/>
<keyword evidence="2" id="KW-0201">Cytochrome c-type biogenesis</keyword>
<evidence type="ECO:0000256" key="2">
    <source>
        <dbReference type="ARBA" id="ARBA00022748"/>
    </source>
</evidence>
<evidence type="ECO:0000259" key="5">
    <source>
        <dbReference type="PROSITE" id="PS51352"/>
    </source>
</evidence>
<dbReference type="PANTHER" id="PTHR42852">
    <property type="entry name" value="THIOL:DISULFIDE INTERCHANGE PROTEIN DSBE"/>
    <property type="match status" value="1"/>
</dbReference>
<dbReference type="AlphaFoldDB" id="A0A7W6FN57"/>
<dbReference type="Pfam" id="PF00578">
    <property type="entry name" value="AhpC-TSA"/>
    <property type="match status" value="1"/>
</dbReference>
<keyword evidence="6" id="KW-0413">Isomerase</keyword>
<protein>
    <submittedName>
        <fullName evidence="6">Thiol-disulfide isomerase/thioredoxin</fullName>
    </submittedName>
</protein>
<reference evidence="6 7" key="1">
    <citation type="submission" date="2020-08" db="EMBL/GenBank/DDBJ databases">
        <title>Genomic Encyclopedia of Type Strains, Phase IV (KMG-IV): sequencing the most valuable type-strain genomes for metagenomic binning, comparative biology and taxonomic classification.</title>
        <authorList>
            <person name="Goeker M."/>
        </authorList>
    </citation>
    <scope>NUCLEOTIDE SEQUENCE [LARGE SCALE GENOMIC DNA]</scope>
    <source>
        <strain evidence="6 7">DSM 19331</strain>
    </source>
</reference>
<name>A0A7W6FN57_9HYPH</name>
<organism evidence="6 7">
    <name type="scientific">Rhizobium fabae</name>
    <dbReference type="NCBI Taxonomy" id="573179"/>
    <lineage>
        <taxon>Bacteria</taxon>
        <taxon>Pseudomonadati</taxon>
        <taxon>Pseudomonadota</taxon>
        <taxon>Alphaproteobacteria</taxon>
        <taxon>Hyphomicrobiales</taxon>
        <taxon>Rhizobiaceae</taxon>
        <taxon>Rhizobium/Agrobacterium group</taxon>
        <taxon>Rhizobium</taxon>
    </lineage>
</organism>
<dbReference type="InterPro" id="IPR036249">
    <property type="entry name" value="Thioredoxin-like_sf"/>
</dbReference>
<dbReference type="GO" id="GO:0016491">
    <property type="term" value="F:oxidoreductase activity"/>
    <property type="evidence" value="ECO:0007669"/>
    <property type="project" value="InterPro"/>
</dbReference>
<dbReference type="RefSeq" id="WP_168333661.1">
    <property type="nucleotide sequence ID" value="NZ_JACIDG010000032.1"/>
</dbReference>
<dbReference type="SUPFAM" id="SSF52833">
    <property type="entry name" value="Thioredoxin-like"/>
    <property type="match status" value="1"/>
</dbReference>
<dbReference type="GO" id="GO:0016209">
    <property type="term" value="F:antioxidant activity"/>
    <property type="evidence" value="ECO:0007669"/>
    <property type="project" value="InterPro"/>
</dbReference>
<sequence length="150" mass="16552">MVDLKIGDPAPSIIDVGWVRGRPLETFQPGNVYILAFLTATRGGCAEIMPHLVQLQEKYRTDGLEVIGIVIKRPTTAAAARVYVNAWLNQTCPNLNFRVGVDFTGQIHSLWMDPIHSVVPYSFVLDRGGKVASVHPIDLDDVVWKALDEG</sequence>
<comment type="caution">
    <text evidence="6">The sequence shown here is derived from an EMBL/GenBank/DDBJ whole genome shotgun (WGS) entry which is preliminary data.</text>
</comment>
<feature type="domain" description="Thioredoxin" evidence="5">
    <location>
        <begin position="4"/>
        <end position="150"/>
    </location>
</feature>
<evidence type="ECO:0000256" key="3">
    <source>
        <dbReference type="ARBA" id="ARBA00023157"/>
    </source>
</evidence>
<dbReference type="Proteomes" id="UP000545490">
    <property type="component" value="Unassembled WGS sequence"/>
</dbReference>
<dbReference type="PROSITE" id="PS51352">
    <property type="entry name" value="THIOREDOXIN_2"/>
    <property type="match status" value="1"/>
</dbReference>
<keyword evidence="3" id="KW-1015">Disulfide bond</keyword>
<dbReference type="EMBL" id="JACIDG010000032">
    <property type="protein sequence ID" value="MBB3919669.1"/>
    <property type="molecule type" value="Genomic_DNA"/>
</dbReference>
<gene>
    <name evidence="6" type="ORF">GGQ65_007016</name>
</gene>
<dbReference type="InterPro" id="IPR050553">
    <property type="entry name" value="Thioredoxin_ResA/DsbE_sf"/>
</dbReference>
<evidence type="ECO:0000256" key="1">
    <source>
        <dbReference type="ARBA" id="ARBA00004196"/>
    </source>
</evidence>
<dbReference type="InterPro" id="IPR013766">
    <property type="entry name" value="Thioredoxin_domain"/>
</dbReference>